<dbReference type="InterPro" id="IPR036427">
    <property type="entry name" value="Bromodomain-like_sf"/>
</dbReference>
<dbReference type="CDD" id="cd05507">
    <property type="entry name" value="Bromo_brd8_like"/>
    <property type="match status" value="1"/>
</dbReference>
<feature type="compositionally biased region" description="Basic and acidic residues" evidence="3">
    <location>
        <begin position="667"/>
        <end position="679"/>
    </location>
</feature>
<dbReference type="InterPro" id="IPR037966">
    <property type="entry name" value="Brd8_Bromo_dom"/>
</dbReference>
<feature type="region of interest" description="Disordered" evidence="3">
    <location>
        <begin position="1"/>
        <end position="93"/>
    </location>
</feature>
<keyword evidence="1 2" id="KW-0103">Bromodomain</keyword>
<feature type="compositionally biased region" description="Basic and acidic residues" evidence="3">
    <location>
        <begin position="605"/>
        <end position="640"/>
    </location>
</feature>
<evidence type="ECO:0000313" key="5">
    <source>
        <dbReference type="EMBL" id="KAG8228264.1"/>
    </source>
</evidence>
<feature type="compositionally biased region" description="Basic and acidic residues" evidence="3">
    <location>
        <begin position="205"/>
        <end position="215"/>
    </location>
</feature>
<evidence type="ECO:0000259" key="4">
    <source>
        <dbReference type="PROSITE" id="PS50014"/>
    </source>
</evidence>
<accession>A0A8K0K4L2</accession>
<evidence type="ECO:0000256" key="2">
    <source>
        <dbReference type="PROSITE-ProRule" id="PRU00035"/>
    </source>
</evidence>
<feature type="region of interest" description="Disordered" evidence="3">
    <location>
        <begin position="119"/>
        <end position="184"/>
    </location>
</feature>
<keyword evidence="6" id="KW-1185">Reference proteome</keyword>
<feature type="compositionally biased region" description="Polar residues" evidence="3">
    <location>
        <begin position="77"/>
        <end position="87"/>
    </location>
</feature>
<feature type="compositionally biased region" description="Basic and acidic residues" evidence="3">
    <location>
        <begin position="359"/>
        <end position="558"/>
    </location>
</feature>
<dbReference type="PANTHER" id="PTHR15398:SF4">
    <property type="entry name" value="BROMODOMAIN-CONTAINING PROTEIN 8 ISOFORM X1"/>
    <property type="match status" value="1"/>
</dbReference>
<feature type="compositionally biased region" description="Basic and acidic residues" evidence="3">
    <location>
        <begin position="273"/>
        <end position="302"/>
    </location>
</feature>
<dbReference type="SUPFAM" id="SSF47370">
    <property type="entry name" value="Bromodomain"/>
    <property type="match status" value="1"/>
</dbReference>
<feature type="compositionally biased region" description="Polar residues" evidence="3">
    <location>
        <begin position="1"/>
        <end position="10"/>
    </location>
</feature>
<feature type="region of interest" description="Disordered" evidence="3">
    <location>
        <begin position="205"/>
        <end position="719"/>
    </location>
</feature>
<dbReference type="EMBL" id="KZ308365">
    <property type="protein sequence ID" value="KAG8228264.1"/>
    <property type="molecule type" value="Genomic_DNA"/>
</dbReference>
<dbReference type="SMART" id="SM00297">
    <property type="entry name" value="BROMO"/>
    <property type="match status" value="1"/>
</dbReference>
<dbReference type="AlphaFoldDB" id="A0A8K0K4L2"/>
<protein>
    <recommendedName>
        <fullName evidence="4">Bromo domain-containing protein</fullName>
    </recommendedName>
</protein>
<dbReference type="PRINTS" id="PR00503">
    <property type="entry name" value="BROMODOMAIN"/>
</dbReference>
<proteinExistence type="predicted"/>
<feature type="domain" description="Bromo" evidence="4">
    <location>
        <begin position="738"/>
        <end position="818"/>
    </location>
</feature>
<comment type="caution">
    <text evidence="5">The sequence shown here is derived from an EMBL/GenBank/DDBJ whole genome shotgun (WGS) entry which is preliminary data.</text>
</comment>
<feature type="compositionally biased region" description="Basic and acidic residues" evidence="3">
    <location>
        <begin position="11"/>
        <end position="40"/>
    </location>
</feature>
<feature type="compositionally biased region" description="Basic and acidic residues" evidence="3">
    <location>
        <begin position="313"/>
        <end position="323"/>
    </location>
</feature>
<feature type="compositionally biased region" description="Low complexity" evidence="3">
    <location>
        <begin position="690"/>
        <end position="703"/>
    </location>
</feature>
<dbReference type="GO" id="GO:0035267">
    <property type="term" value="C:NuA4 histone acetyltransferase complex"/>
    <property type="evidence" value="ECO:0007669"/>
    <property type="project" value="TreeGrafter"/>
</dbReference>
<reference evidence="5" key="1">
    <citation type="submission" date="2013-04" db="EMBL/GenBank/DDBJ databases">
        <authorList>
            <person name="Qu J."/>
            <person name="Murali S.C."/>
            <person name="Bandaranaike D."/>
            <person name="Bellair M."/>
            <person name="Blankenburg K."/>
            <person name="Chao H."/>
            <person name="Dinh H."/>
            <person name="Doddapaneni H."/>
            <person name="Downs B."/>
            <person name="Dugan-Rocha S."/>
            <person name="Elkadiri S."/>
            <person name="Gnanaolivu R.D."/>
            <person name="Hernandez B."/>
            <person name="Javaid M."/>
            <person name="Jayaseelan J.C."/>
            <person name="Lee S."/>
            <person name="Li M."/>
            <person name="Ming W."/>
            <person name="Munidasa M."/>
            <person name="Muniz J."/>
            <person name="Nguyen L."/>
            <person name="Ongeri F."/>
            <person name="Osuji N."/>
            <person name="Pu L.-L."/>
            <person name="Puazo M."/>
            <person name="Qu C."/>
            <person name="Quiroz J."/>
            <person name="Raj R."/>
            <person name="Weissenberger G."/>
            <person name="Xin Y."/>
            <person name="Zou X."/>
            <person name="Han Y."/>
            <person name="Richards S."/>
            <person name="Worley K."/>
            <person name="Muzny D."/>
            <person name="Gibbs R."/>
        </authorList>
    </citation>
    <scope>NUCLEOTIDE SEQUENCE</scope>
    <source>
        <strain evidence="5">Sampled in the wild</strain>
    </source>
</reference>
<dbReference type="PANTHER" id="PTHR15398">
    <property type="entry name" value="BROMODOMAIN-CONTAINING PROTEIN 8"/>
    <property type="match status" value="1"/>
</dbReference>
<feature type="compositionally biased region" description="Polar residues" evidence="3">
    <location>
        <begin position="162"/>
        <end position="174"/>
    </location>
</feature>
<reference evidence="5" key="2">
    <citation type="submission" date="2017-10" db="EMBL/GenBank/DDBJ databases">
        <title>Ladona fulva Genome sequencing and assembly.</title>
        <authorList>
            <person name="Murali S."/>
            <person name="Richards S."/>
            <person name="Bandaranaike D."/>
            <person name="Bellair M."/>
            <person name="Blankenburg K."/>
            <person name="Chao H."/>
            <person name="Dinh H."/>
            <person name="Doddapaneni H."/>
            <person name="Dugan-Rocha S."/>
            <person name="Elkadiri S."/>
            <person name="Gnanaolivu R."/>
            <person name="Hernandez B."/>
            <person name="Skinner E."/>
            <person name="Javaid M."/>
            <person name="Lee S."/>
            <person name="Li M."/>
            <person name="Ming W."/>
            <person name="Munidasa M."/>
            <person name="Muniz J."/>
            <person name="Nguyen L."/>
            <person name="Hughes D."/>
            <person name="Osuji N."/>
            <person name="Pu L.-L."/>
            <person name="Puazo M."/>
            <person name="Qu C."/>
            <person name="Quiroz J."/>
            <person name="Raj R."/>
            <person name="Weissenberger G."/>
            <person name="Xin Y."/>
            <person name="Zou X."/>
            <person name="Han Y."/>
            <person name="Worley K."/>
            <person name="Muzny D."/>
            <person name="Gibbs R."/>
        </authorList>
    </citation>
    <scope>NUCLEOTIDE SEQUENCE</scope>
    <source>
        <strain evidence="5">Sampled in the wild</strain>
    </source>
</reference>
<dbReference type="Gene3D" id="1.20.920.10">
    <property type="entry name" value="Bromodomain-like"/>
    <property type="match status" value="1"/>
</dbReference>
<name>A0A8K0K4L2_LADFU</name>
<evidence type="ECO:0000313" key="6">
    <source>
        <dbReference type="Proteomes" id="UP000792457"/>
    </source>
</evidence>
<dbReference type="InterPro" id="IPR001487">
    <property type="entry name" value="Bromodomain"/>
</dbReference>
<dbReference type="PROSITE" id="PS50014">
    <property type="entry name" value="BROMODOMAIN_2"/>
    <property type="match status" value="1"/>
</dbReference>
<evidence type="ECO:0000256" key="3">
    <source>
        <dbReference type="SAM" id="MobiDB-lite"/>
    </source>
</evidence>
<dbReference type="Proteomes" id="UP000792457">
    <property type="component" value="Unassembled WGS sequence"/>
</dbReference>
<feature type="compositionally biased region" description="Basic and acidic residues" evidence="3">
    <location>
        <begin position="240"/>
        <end position="257"/>
    </location>
</feature>
<feature type="non-terminal residue" evidence="5">
    <location>
        <position position="832"/>
    </location>
</feature>
<sequence>MTDVPQTVSQEHVEAPKMSVSEDKSEEKIPEKPTAEKESSLGEAENDVENEDLPQKDTSEMPENSSVAVFPEETAEISESVTETTSDIVEEKKADAETLDNVVDEREVIAKEEVKPPQVLTIKEADEPSTPEVTLTRRKSEATAESANEEESINDKGPVTDSPLSGTESLTPDSQLRRRGGIRGRRFRGRALTLYRLRQEKIAKERLEKDKDDFNKTMNSGAEDTSKETAVTSTIESEDSAEKTEVHKENVVGDEIKNLMSEWDEDSADNASEDSKKVKSKKLDVADEGEKQKACDLKKSESESAAEVGEENETSRKEGKVVEGEPVSATIKTKENEKAHAEPDEAKDKKSESSSGEDEPIRRNSEAKHEEREDIDAGDKLSEDRKVGERRPSDKKSDIKVKATYPEKKIDEKEKKKLRESKGERKEKKDESERKVEEQSHKEEEASSEKVAKEKKIEAKDRKSTERHVESVDKRQMKEKKVEEKEDRSIGDRRLSEKVSRDSDVKKIEGERKLSRDKKSEERERKGIPEKKTEDGRKRATEEKQEESRGSRSTEKEGISSSKKSLHPAEKLRTQSASAAGELVGEKLKRKHEAVDEDSSPTDRAGPEVKQVKRSEEASESDKETNELEKKAEDDSQSKRKMDRRKMSLIRRLDMEETSNKGGNTPADDKEKAEDHDSTPKSNIGRRRGPGSTSVTSTPGVSVDQVPHSPASSQSLTEEERDYRAWKKAILLVWNRLATHKYASIFLRPITNEQAPGYHNVVFRQVKTILVNFMPIDLHTIKKNVENGIIRTTTHFQRDVMLMFLNAIMYNSSDHDVHRMSLKMQEECLQHI</sequence>
<feature type="compositionally biased region" description="Polar residues" evidence="3">
    <location>
        <begin position="216"/>
        <end position="235"/>
    </location>
</feature>
<gene>
    <name evidence="5" type="ORF">J437_LFUL006231</name>
</gene>
<dbReference type="OrthoDB" id="1742084at2759"/>
<feature type="compositionally biased region" description="Acidic residues" evidence="3">
    <location>
        <begin position="262"/>
        <end position="272"/>
    </location>
</feature>
<evidence type="ECO:0000256" key="1">
    <source>
        <dbReference type="ARBA" id="ARBA00023117"/>
    </source>
</evidence>
<organism evidence="5 6">
    <name type="scientific">Ladona fulva</name>
    <name type="common">Scarce chaser dragonfly</name>
    <name type="synonym">Libellula fulva</name>
    <dbReference type="NCBI Taxonomy" id="123851"/>
    <lineage>
        <taxon>Eukaryota</taxon>
        <taxon>Metazoa</taxon>
        <taxon>Ecdysozoa</taxon>
        <taxon>Arthropoda</taxon>
        <taxon>Hexapoda</taxon>
        <taxon>Insecta</taxon>
        <taxon>Pterygota</taxon>
        <taxon>Palaeoptera</taxon>
        <taxon>Odonata</taxon>
        <taxon>Epiprocta</taxon>
        <taxon>Anisoptera</taxon>
        <taxon>Libelluloidea</taxon>
        <taxon>Libellulidae</taxon>
        <taxon>Ladona</taxon>
    </lineage>
</organism>
<feature type="compositionally biased region" description="Basic and acidic residues" evidence="3">
    <location>
        <begin position="332"/>
        <end position="352"/>
    </location>
</feature>
<dbReference type="Pfam" id="PF00439">
    <property type="entry name" value="Bromodomain"/>
    <property type="match status" value="1"/>
</dbReference>